<dbReference type="Proteomes" id="UP000707451">
    <property type="component" value="Unassembled WGS sequence"/>
</dbReference>
<evidence type="ECO:0008006" key="4">
    <source>
        <dbReference type="Google" id="ProtNLM"/>
    </source>
</evidence>
<dbReference type="AlphaFoldDB" id="A0A9P7XSZ0"/>
<dbReference type="GO" id="GO:0005634">
    <property type="term" value="C:nucleus"/>
    <property type="evidence" value="ECO:0007669"/>
    <property type="project" value="TreeGrafter"/>
</dbReference>
<evidence type="ECO:0000313" key="3">
    <source>
        <dbReference type="Proteomes" id="UP000707451"/>
    </source>
</evidence>
<gene>
    <name evidence="2" type="ORF">KI688_012648</name>
</gene>
<feature type="compositionally biased region" description="Low complexity" evidence="1">
    <location>
        <begin position="458"/>
        <end position="477"/>
    </location>
</feature>
<feature type="compositionally biased region" description="Low complexity" evidence="1">
    <location>
        <begin position="385"/>
        <end position="415"/>
    </location>
</feature>
<dbReference type="InterPro" id="IPR036915">
    <property type="entry name" value="Cyclin-like_sf"/>
</dbReference>
<organism evidence="2 3">
    <name type="scientific">Linnemannia hyalina</name>
    <dbReference type="NCBI Taxonomy" id="64524"/>
    <lineage>
        <taxon>Eukaryota</taxon>
        <taxon>Fungi</taxon>
        <taxon>Fungi incertae sedis</taxon>
        <taxon>Mucoromycota</taxon>
        <taxon>Mortierellomycotina</taxon>
        <taxon>Mortierellomycetes</taxon>
        <taxon>Mortierellales</taxon>
        <taxon>Mortierellaceae</taxon>
        <taxon>Linnemannia</taxon>
    </lineage>
</organism>
<comment type="caution">
    <text evidence="2">The sequence shown here is derived from an EMBL/GenBank/DDBJ whole genome shotgun (WGS) entry which is preliminary data.</text>
</comment>
<keyword evidence="3" id="KW-1185">Reference proteome</keyword>
<name>A0A9P7XSZ0_9FUNG</name>
<sequence>MAHKNDGQYNPLVDPITPFHSRAVPRISIDAYLTRILQFIPFTNEVLLNVLVFLDRIGGLGGMENEIVGLIEEAEIHEHEQPCVGGGCGGGSRDPSESSTSSLSSSSTSPSSSSSSLTVTTSPRPAATHQHHPPPSVHNGDSNRDAERLAKRARFQDPVATERAITSSTTVDAHITPGGATPAPTPKMTAAPNGFRVNSFNIHRLLITCLMVAAKFTSDLFYSNARYAKVGGLSLPELNQLELVFLFTTQFDLNVKEEELQRVGDALLRFKNRETTTSDSQASLPAPPAAIAAQVARTVVVVSNNAIHPNTINTVANTNAVNGDGHPVLQTNVTATTKSSSEMIVYPRQQPPRAGRFSIPSPTSPNSGPMSDRGLPQKPIPSLPSSSASSSSSSSSTSTASSTTTATLHSVSSSAGHSTTVVASGSRSQPPQLLSPPEEKCGRWAEGGTGGDSRDVYMATPAPTPSALSSSMPTEPN</sequence>
<dbReference type="InterPro" id="IPR013922">
    <property type="entry name" value="Cyclin_PHO80-like"/>
</dbReference>
<feature type="compositionally biased region" description="Polar residues" evidence="1">
    <location>
        <begin position="416"/>
        <end position="427"/>
    </location>
</feature>
<dbReference type="Pfam" id="PF08613">
    <property type="entry name" value="Cyclin"/>
    <property type="match status" value="2"/>
</dbReference>
<dbReference type="Gene3D" id="1.10.472.10">
    <property type="entry name" value="Cyclin-like"/>
    <property type="match status" value="1"/>
</dbReference>
<evidence type="ECO:0000256" key="1">
    <source>
        <dbReference type="SAM" id="MobiDB-lite"/>
    </source>
</evidence>
<evidence type="ECO:0000313" key="2">
    <source>
        <dbReference type="EMBL" id="KAG9066739.1"/>
    </source>
</evidence>
<dbReference type="GO" id="GO:0016538">
    <property type="term" value="F:cyclin-dependent protein serine/threonine kinase regulator activity"/>
    <property type="evidence" value="ECO:0007669"/>
    <property type="project" value="TreeGrafter"/>
</dbReference>
<dbReference type="CDD" id="cd20558">
    <property type="entry name" value="CYCLIN_ScPCL7-like"/>
    <property type="match status" value="1"/>
</dbReference>
<feature type="compositionally biased region" description="Low complexity" evidence="1">
    <location>
        <begin position="97"/>
        <end position="122"/>
    </location>
</feature>
<feature type="compositionally biased region" description="Polar residues" evidence="1">
    <location>
        <begin position="360"/>
        <end position="369"/>
    </location>
</feature>
<proteinExistence type="predicted"/>
<dbReference type="GO" id="GO:0000307">
    <property type="term" value="C:cyclin-dependent protein kinase holoenzyme complex"/>
    <property type="evidence" value="ECO:0007669"/>
    <property type="project" value="TreeGrafter"/>
</dbReference>
<feature type="region of interest" description="Disordered" evidence="1">
    <location>
        <begin position="81"/>
        <end position="145"/>
    </location>
</feature>
<dbReference type="PANTHER" id="PTHR15615">
    <property type="match status" value="1"/>
</dbReference>
<protein>
    <recommendedName>
        <fullName evidence="4">Cyclin-domain-containing protein</fullName>
    </recommendedName>
</protein>
<dbReference type="EMBL" id="JAHRHY010000009">
    <property type="protein sequence ID" value="KAG9066739.1"/>
    <property type="molecule type" value="Genomic_DNA"/>
</dbReference>
<dbReference type="GO" id="GO:0019901">
    <property type="term" value="F:protein kinase binding"/>
    <property type="evidence" value="ECO:0007669"/>
    <property type="project" value="InterPro"/>
</dbReference>
<dbReference type="SUPFAM" id="SSF47954">
    <property type="entry name" value="Cyclin-like"/>
    <property type="match status" value="1"/>
</dbReference>
<accession>A0A9P7XSZ0</accession>
<reference evidence="2" key="1">
    <citation type="submission" date="2021-06" db="EMBL/GenBank/DDBJ databases">
        <title>Genome Sequence of Mortierella hyaline Strain SCG-10, a Cold-Adapted, Nitrate-Reducing Fungus Isolated from Soil in Minnesota, USA.</title>
        <authorList>
            <person name="Aldossari N."/>
        </authorList>
    </citation>
    <scope>NUCLEOTIDE SEQUENCE</scope>
    <source>
        <strain evidence="2">SCG-10</strain>
    </source>
</reference>
<dbReference type="PANTHER" id="PTHR15615:SF94">
    <property type="entry name" value="PHO85 CYCLIN-6-RELATED"/>
    <property type="match status" value="1"/>
</dbReference>
<feature type="region of interest" description="Disordered" evidence="1">
    <location>
        <begin position="349"/>
        <end position="477"/>
    </location>
</feature>
<dbReference type="OrthoDB" id="1060854at2759"/>